<organism evidence="1">
    <name type="scientific">Geoglobus ahangari</name>
    <dbReference type="NCBI Taxonomy" id="113653"/>
    <lineage>
        <taxon>Archaea</taxon>
        <taxon>Methanobacteriati</taxon>
        <taxon>Methanobacteriota</taxon>
        <taxon>Archaeoglobi</taxon>
        <taxon>Archaeoglobales</taxon>
        <taxon>Archaeoglobaceae</taxon>
        <taxon>Geoglobus</taxon>
    </lineage>
</organism>
<dbReference type="AlphaFoldDB" id="A0A7C3YEK0"/>
<dbReference type="EMBL" id="DTPI01000004">
    <property type="protein sequence ID" value="HGE65580.1"/>
    <property type="molecule type" value="Genomic_DNA"/>
</dbReference>
<evidence type="ECO:0000313" key="3">
    <source>
        <dbReference type="EMBL" id="HHF47710.1"/>
    </source>
</evidence>
<dbReference type="EMBL" id="DTAK01000039">
    <property type="protein sequence ID" value="HGU59623.1"/>
    <property type="molecule type" value="Genomic_DNA"/>
</dbReference>
<accession>A0A7C3YEK0</accession>
<reference evidence="1" key="1">
    <citation type="journal article" date="2020" name="mSystems">
        <title>Genome- and Community-Level Interaction Insights into Carbon Utilization and Element Cycling Functions of Hydrothermarchaeota in Hydrothermal Sediment.</title>
        <authorList>
            <person name="Zhou Z."/>
            <person name="Liu Y."/>
            <person name="Xu W."/>
            <person name="Pan J."/>
            <person name="Luo Z.H."/>
            <person name="Li M."/>
        </authorList>
    </citation>
    <scope>NUCLEOTIDE SEQUENCE [LARGE SCALE GENOMIC DNA]</scope>
    <source>
        <strain evidence="3">SpSt-10</strain>
        <strain evidence="2">SpSt-62</strain>
        <strain evidence="1">SpSt-97</strain>
    </source>
</reference>
<evidence type="ECO:0000313" key="1">
    <source>
        <dbReference type="EMBL" id="HGE65580.1"/>
    </source>
</evidence>
<comment type="caution">
    <text evidence="1">The sequence shown here is derived from an EMBL/GenBank/DDBJ whole genome shotgun (WGS) entry which is preliminary data.</text>
</comment>
<proteinExistence type="predicted"/>
<name>A0A7C3YEK0_9EURY</name>
<protein>
    <submittedName>
        <fullName evidence="1">Uncharacterized protein</fullName>
    </submittedName>
</protein>
<evidence type="ECO:0000313" key="2">
    <source>
        <dbReference type="EMBL" id="HGU59623.1"/>
    </source>
</evidence>
<sequence>MTDEFDILRKLLEKSEKNGDKICFDIEIFDILLRIIGKAVANIDTGEISFSREILSNLGEELYQKMKSLRQ</sequence>
<gene>
    <name evidence="3" type="ORF">ENL48_00405</name>
    <name evidence="2" type="ORF">ENT89_05620</name>
    <name evidence="1" type="ORF">ENX77_00330</name>
</gene>
<dbReference type="EMBL" id="DRUC01000008">
    <property type="protein sequence ID" value="HHF47710.1"/>
    <property type="molecule type" value="Genomic_DNA"/>
</dbReference>